<evidence type="ECO:0000313" key="6">
    <source>
        <dbReference type="Proteomes" id="UP000324800"/>
    </source>
</evidence>
<evidence type="ECO:0000259" key="4">
    <source>
        <dbReference type="Pfam" id="PF00097"/>
    </source>
</evidence>
<reference evidence="5 6" key="1">
    <citation type="submission" date="2019-03" db="EMBL/GenBank/DDBJ databases">
        <title>Single cell metagenomics reveals metabolic interactions within the superorganism composed of flagellate Streblomastix strix and complex community of Bacteroidetes bacteria on its surface.</title>
        <authorList>
            <person name="Treitli S.C."/>
            <person name="Kolisko M."/>
            <person name="Husnik F."/>
            <person name="Keeling P."/>
            <person name="Hampl V."/>
        </authorList>
    </citation>
    <scope>NUCLEOTIDE SEQUENCE [LARGE SCALE GENOMIC DNA]</scope>
    <source>
        <strain evidence="5">ST1C</strain>
    </source>
</reference>
<organism evidence="5 6">
    <name type="scientific">Streblomastix strix</name>
    <dbReference type="NCBI Taxonomy" id="222440"/>
    <lineage>
        <taxon>Eukaryota</taxon>
        <taxon>Metamonada</taxon>
        <taxon>Preaxostyla</taxon>
        <taxon>Oxymonadida</taxon>
        <taxon>Streblomastigidae</taxon>
        <taxon>Streblomastix</taxon>
    </lineage>
</organism>
<name>A0A5J4TI96_9EUKA</name>
<sequence>EELKQYQDSLIAKMSKLFRLSTDQVILILIYEQWNVENSILSFFADQDSCLKQAGIQRIIKEEKMINDDYRCPVYSCLIQADNDAILPCGHRFCKDCAFKYINTQFYIDTQTIKFGCLEGGCNGQIFPSMIHEALSNNTFPELSEQERLNRCMNAVQQYDKSILDSYIKSLNVQLVKCKNSQCSYFVIRYELHNNEIRCLCVANVSTIHIYQQLAQ</sequence>
<feature type="domain" description="Zinc finger C3HC4 RING-type" evidence="4">
    <location>
        <begin position="77"/>
        <end position="103"/>
    </location>
</feature>
<dbReference type="EMBL" id="SNRW01030567">
    <property type="protein sequence ID" value="KAA6357967.1"/>
    <property type="molecule type" value="Genomic_DNA"/>
</dbReference>
<evidence type="ECO:0000256" key="3">
    <source>
        <dbReference type="ARBA" id="ARBA00022833"/>
    </source>
</evidence>
<dbReference type="Proteomes" id="UP000324800">
    <property type="component" value="Unassembled WGS sequence"/>
</dbReference>
<evidence type="ECO:0000256" key="2">
    <source>
        <dbReference type="ARBA" id="ARBA00022771"/>
    </source>
</evidence>
<evidence type="ECO:0000256" key="1">
    <source>
        <dbReference type="ARBA" id="ARBA00022723"/>
    </source>
</evidence>
<dbReference type="PROSITE" id="PS00518">
    <property type="entry name" value="ZF_RING_1"/>
    <property type="match status" value="1"/>
</dbReference>
<dbReference type="AlphaFoldDB" id="A0A5J4TI96"/>
<dbReference type="SUPFAM" id="SSF57850">
    <property type="entry name" value="RING/U-box"/>
    <property type="match status" value="1"/>
</dbReference>
<gene>
    <name evidence="5" type="ORF">EZS28_046506</name>
</gene>
<evidence type="ECO:0000313" key="5">
    <source>
        <dbReference type="EMBL" id="KAA6357967.1"/>
    </source>
</evidence>
<dbReference type="InterPro" id="IPR013083">
    <property type="entry name" value="Znf_RING/FYVE/PHD"/>
</dbReference>
<proteinExistence type="predicted"/>
<feature type="non-terminal residue" evidence="5">
    <location>
        <position position="1"/>
    </location>
</feature>
<dbReference type="InterPro" id="IPR018957">
    <property type="entry name" value="Znf_C3HC4_RING-type"/>
</dbReference>
<dbReference type="GO" id="GO:0008270">
    <property type="term" value="F:zinc ion binding"/>
    <property type="evidence" value="ECO:0007669"/>
    <property type="project" value="UniProtKB-KW"/>
</dbReference>
<protein>
    <recommendedName>
        <fullName evidence="4">Zinc finger C3HC4 RING-type domain-containing protein</fullName>
    </recommendedName>
</protein>
<accession>A0A5J4TI96</accession>
<dbReference type="Pfam" id="PF00097">
    <property type="entry name" value="zf-C3HC4"/>
    <property type="match status" value="1"/>
</dbReference>
<keyword evidence="1" id="KW-0479">Metal-binding</keyword>
<dbReference type="Gene3D" id="3.30.40.10">
    <property type="entry name" value="Zinc/RING finger domain, C3HC4 (zinc finger)"/>
    <property type="match status" value="1"/>
</dbReference>
<dbReference type="InterPro" id="IPR017907">
    <property type="entry name" value="Znf_RING_CS"/>
</dbReference>
<keyword evidence="3" id="KW-0862">Zinc</keyword>
<keyword evidence="2" id="KW-0863">Zinc-finger</keyword>
<comment type="caution">
    <text evidence="5">The sequence shown here is derived from an EMBL/GenBank/DDBJ whole genome shotgun (WGS) entry which is preliminary data.</text>
</comment>